<dbReference type="InterPro" id="IPR011150">
    <property type="entry name" value="Cutinase_monf"/>
</dbReference>
<dbReference type="Gene3D" id="3.40.50.1820">
    <property type="entry name" value="alpha/beta hydrolase"/>
    <property type="match status" value="1"/>
</dbReference>
<evidence type="ECO:0000256" key="7">
    <source>
        <dbReference type="ARBA" id="ARBA00022801"/>
    </source>
</evidence>
<keyword evidence="8 11" id="KW-1015">Disulfide bond</keyword>
<dbReference type="InterPro" id="IPR043580">
    <property type="entry name" value="CUTINASE_1"/>
</dbReference>
<dbReference type="GO" id="GO:0016052">
    <property type="term" value="P:carbohydrate catabolic process"/>
    <property type="evidence" value="ECO:0007669"/>
    <property type="project" value="TreeGrafter"/>
</dbReference>
<dbReference type="PRINTS" id="PR00129">
    <property type="entry name" value="CUTINASE"/>
</dbReference>
<evidence type="ECO:0000256" key="6">
    <source>
        <dbReference type="ARBA" id="ARBA00022729"/>
    </source>
</evidence>
<keyword evidence="7 12" id="KW-0378">Hydrolase</keyword>
<accession>A0A553HSG6</accession>
<dbReference type="SUPFAM" id="SSF53474">
    <property type="entry name" value="alpha/beta-Hydrolases"/>
    <property type="match status" value="1"/>
</dbReference>
<evidence type="ECO:0000256" key="10">
    <source>
        <dbReference type="PIRSR" id="PIRSR611150-1"/>
    </source>
</evidence>
<dbReference type="InterPro" id="IPR000675">
    <property type="entry name" value="Cutinase/axe"/>
</dbReference>
<keyword evidence="6 12" id="KW-0732">Signal</keyword>
<feature type="active site" description="Nucleophile" evidence="10">
    <location>
        <position position="146"/>
    </location>
</feature>
<feature type="disulfide bond" evidence="11">
    <location>
        <begin position="197"/>
        <end position="204"/>
    </location>
</feature>
<feature type="chain" id="PRO_5022270518" description="Cutinase" evidence="12">
    <location>
        <begin position="18"/>
        <end position="232"/>
    </location>
</feature>
<evidence type="ECO:0000256" key="9">
    <source>
        <dbReference type="ARBA" id="ARBA00034045"/>
    </source>
</evidence>
<evidence type="ECO:0000256" key="11">
    <source>
        <dbReference type="PIRSR" id="PIRSR611150-2"/>
    </source>
</evidence>
<feature type="active site" description="Proton donor/acceptor" evidence="10">
    <location>
        <position position="214"/>
    </location>
</feature>
<dbReference type="Proteomes" id="UP000319160">
    <property type="component" value="Unassembled WGS sequence"/>
</dbReference>
<dbReference type="GO" id="GO:0005576">
    <property type="term" value="C:extracellular region"/>
    <property type="evidence" value="ECO:0007669"/>
    <property type="project" value="UniProtKB-SubCell"/>
</dbReference>
<comment type="catalytic activity">
    <reaction evidence="9 12">
        <text>cutin + H2O = cutin monomers.</text>
        <dbReference type="EC" id="3.1.1.74"/>
    </reaction>
</comment>
<protein>
    <recommendedName>
        <fullName evidence="3 12">Cutinase</fullName>
        <ecNumber evidence="3 12">3.1.1.74</ecNumber>
    </recommendedName>
</protein>
<gene>
    <name evidence="13" type="ORF">FHL15_008105</name>
</gene>
<dbReference type="PROSITE" id="PS00931">
    <property type="entry name" value="CUTINASE_2"/>
    <property type="match status" value="1"/>
</dbReference>
<evidence type="ECO:0000313" key="14">
    <source>
        <dbReference type="Proteomes" id="UP000319160"/>
    </source>
</evidence>
<evidence type="ECO:0000313" key="13">
    <source>
        <dbReference type="EMBL" id="TRX90900.1"/>
    </source>
</evidence>
<comment type="caution">
    <text evidence="13">The sequence shown here is derived from an EMBL/GenBank/DDBJ whole genome shotgun (WGS) entry which is preliminary data.</text>
</comment>
<feature type="active site" evidence="10">
    <location>
        <position position="201"/>
    </location>
</feature>
<keyword evidence="14" id="KW-1185">Reference proteome</keyword>
<dbReference type="Pfam" id="PF01083">
    <property type="entry name" value="Cutinase"/>
    <property type="match status" value="1"/>
</dbReference>
<dbReference type="GO" id="GO:0050525">
    <property type="term" value="F:cutinase activity"/>
    <property type="evidence" value="ECO:0007669"/>
    <property type="project" value="UniProtKB-UniRule"/>
</dbReference>
<name>A0A553HSG6_9PEZI</name>
<comment type="similarity">
    <text evidence="2 12">Belongs to the cutinase family.</text>
</comment>
<reference evidence="14" key="1">
    <citation type="submission" date="2019-06" db="EMBL/GenBank/DDBJ databases">
        <title>Draft genome sequence of the griseofulvin-producing fungus Xylaria cubensis strain G536.</title>
        <authorList>
            <person name="Mead M.E."/>
            <person name="Raja H.A."/>
            <person name="Steenwyk J.L."/>
            <person name="Knowles S.L."/>
            <person name="Oberlies N.H."/>
            <person name="Rokas A."/>
        </authorList>
    </citation>
    <scope>NUCLEOTIDE SEQUENCE [LARGE SCALE GENOMIC DNA]</scope>
    <source>
        <strain evidence="14">G536</strain>
    </source>
</reference>
<feature type="disulfide bond" evidence="11">
    <location>
        <begin position="58"/>
        <end position="135"/>
    </location>
</feature>
<comment type="function">
    <text evidence="12">Catalyzes the hydrolysis of complex carboxylic polyesters found in the cell wall of plants. Degrades cutin, a macromolecule that forms the structure of the plant cuticle.</text>
</comment>
<keyword evidence="5 12" id="KW-0964">Secreted</keyword>
<proteinExistence type="inferred from homology"/>
<dbReference type="EMBL" id="VFLP01000050">
    <property type="protein sequence ID" value="TRX90900.1"/>
    <property type="molecule type" value="Genomic_DNA"/>
</dbReference>
<dbReference type="STRING" id="2512241.A0A553HSG6"/>
<dbReference type="PANTHER" id="PTHR48250:SF2">
    <property type="entry name" value="CUTINASE"/>
    <property type="match status" value="1"/>
</dbReference>
<dbReference type="EC" id="3.1.1.74" evidence="3 12"/>
<sequence>MKASLLLSTALAGLASAIPMTFDLSDEMIAKLKTGKSSGLLEVAATGTTANEFLDGGCRPVIFLYARGSTQDGNIGGSPGPQTIDQLKAKLGSTTVAAQGFDYPASLLDNLRAEGCDPDDAANFKDLISKAASQCPSSKLVISGYSQGAALVHAAAKQLTAAVAAKVAAAVTYGDTRKKQDNSAIPNIDASRTLILCHDGDLVCEGSLIVTDAHHDYDDLAPTAVSFIASKV</sequence>
<comment type="subcellular location">
    <subcellularLocation>
        <location evidence="1 12">Secreted</location>
    </subcellularLocation>
</comment>
<keyword evidence="4 12" id="KW-0719">Serine esterase</keyword>
<organism evidence="13 14">
    <name type="scientific">Xylaria flabelliformis</name>
    <dbReference type="NCBI Taxonomy" id="2512241"/>
    <lineage>
        <taxon>Eukaryota</taxon>
        <taxon>Fungi</taxon>
        <taxon>Dikarya</taxon>
        <taxon>Ascomycota</taxon>
        <taxon>Pezizomycotina</taxon>
        <taxon>Sordariomycetes</taxon>
        <taxon>Xylariomycetidae</taxon>
        <taxon>Xylariales</taxon>
        <taxon>Xylariaceae</taxon>
        <taxon>Xylaria</taxon>
    </lineage>
</organism>
<feature type="signal peptide" evidence="12">
    <location>
        <begin position="1"/>
        <end position="17"/>
    </location>
</feature>
<evidence type="ECO:0000256" key="3">
    <source>
        <dbReference type="ARBA" id="ARBA00013095"/>
    </source>
</evidence>
<evidence type="ECO:0000256" key="2">
    <source>
        <dbReference type="ARBA" id="ARBA00007534"/>
    </source>
</evidence>
<dbReference type="PANTHER" id="PTHR48250">
    <property type="entry name" value="CUTINASE 2-RELATED"/>
    <property type="match status" value="1"/>
</dbReference>
<evidence type="ECO:0000256" key="8">
    <source>
        <dbReference type="ARBA" id="ARBA00023157"/>
    </source>
</evidence>
<evidence type="ECO:0000256" key="1">
    <source>
        <dbReference type="ARBA" id="ARBA00004613"/>
    </source>
</evidence>
<evidence type="ECO:0000256" key="5">
    <source>
        <dbReference type="ARBA" id="ARBA00022525"/>
    </source>
</evidence>
<dbReference type="InterPro" id="IPR043579">
    <property type="entry name" value="CUTINASE_2"/>
</dbReference>
<dbReference type="InterPro" id="IPR029058">
    <property type="entry name" value="AB_hydrolase_fold"/>
</dbReference>
<dbReference type="PROSITE" id="PS00155">
    <property type="entry name" value="CUTINASE_1"/>
    <property type="match status" value="1"/>
</dbReference>
<evidence type="ECO:0000256" key="4">
    <source>
        <dbReference type="ARBA" id="ARBA00022487"/>
    </source>
</evidence>
<evidence type="ECO:0000256" key="12">
    <source>
        <dbReference type="RuleBase" id="RU361263"/>
    </source>
</evidence>
<dbReference type="OrthoDB" id="3225429at2759"/>
<dbReference type="AlphaFoldDB" id="A0A553HSG6"/>
<dbReference type="SMART" id="SM01110">
    <property type="entry name" value="Cutinase"/>
    <property type="match status" value="1"/>
</dbReference>